<evidence type="ECO:0000313" key="2">
    <source>
        <dbReference type="Proteomes" id="UP000250235"/>
    </source>
</evidence>
<dbReference type="AlphaFoldDB" id="A0A2Z6ZWR8"/>
<organism evidence="1 2">
    <name type="scientific">Dorcoceras hygrometricum</name>
    <dbReference type="NCBI Taxonomy" id="472368"/>
    <lineage>
        <taxon>Eukaryota</taxon>
        <taxon>Viridiplantae</taxon>
        <taxon>Streptophyta</taxon>
        <taxon>Embryophyta</taxon>
        <taxon>Tracheophyta</taxon>
        <taxon>Spermatophyta</taxon>
        <taxon>Magnoliopsida</taxon>
        <taxon>eudicotyledons</taxon>
        <taxon>Gunneridae</taxon>
        <taxon>Pentapetalae</taxon>
        <taxon>asterids</taxon>
        <taxon>lamiids</taxon>
        <taxon>Lamiales</taxon>
        <taxon>Gesneriaceae</taxon>
        <taxon>Didymocarpoideae</taxon>
        <taxon>Trichosporeae</taxon>
        <taxon>Loxocarpinae</taxon>
        <taxon>Dorcoceras</taxon>
    </lineage>
</organism>
<reference evidence="1 2" key="1">
    <citation type="journal article" date="2015" name="Proc. Natl. Acad. Sci. U.S.A.">
        <title>The resurrection genome of Boea hygrometrica: A blueprint for survival of dehydration.</title>
        <authorList>
            <person name="Xiao L."/>
            <person name="Yang G."/>
            <person name="Zhang L."/>
            <person name="Yang X."/>
            <person name="Zhao S."/>
            <person name="Ji Z."/>
            <person name="Zhou Q."/>
            <person name="Hu M."/>
            <person name="Wang Y."/>
            <person name="Chen M."/>
            <person name="Xu Y."/>
            <person name="Jin H."/>
            <person name="Xiao X."/>
            <person name="Hu G."/>
            <person name="Bao F."/>
            <person name="Hu Y."/>
            <person name="Wan P."/>
            <person name="Li L."/>
            <person name="Deng X."/>
            <person name="Kuang T."/>
            <person name="Xiang C."/>
            <person name="Zhu J.K."/>
            <person name="Oliver M.J."/>
            <person name="He Y."/>
        </authorList>
    </citation>
    <scope>NUCLEOTIDE SEQUENCE [LARGE SCALE GENOMIC DNA]</scope>
    <source>
        <strain evidence="2">cv. XS01</strain>
    </source>
</reference>
<dbReference type="EMBL" id="KV275309">
    <property type="protein sequence ID" value="KZT75338.1"/>
    <property type="molecule type" value="Genomic_DNA"/>
</dbReference>
<sequence>MIISAAAQRRVKSGQLRRRNNTQLLGCNQRSKWKESMAEIKSCKLPQFKGTRFVLFWEIVQFTEEVARKWKEDDELALTRAEEI</sequence>
<protein>
    <submittedName>
        <fullName evidence="1">Uncharacterized protein</fullName>
    </submittedName>
</protein>
<keyword evidence="2" id="KW-1185">Reference proteome</keyword>
<dbReference type="Proteomes" id="UP000250235">
    <property type="component" value="Unassembled WGS sequence"/>
</dbReference>
<evidence type="ECO:0000313" key="1">
    <source>
        <dbReference type="EMBL" id="KZT75338.1"/>
    </source>
</evidence>
<accession>A0A2Z6ZWR8</accession>
<proteinExistence type="predicted"/>
<name>A0A2Z6ZWR8_9LAMI</name>
<gene>
    <name evidence="1" type="ORF">F511_47637</name>
</gene>